<name>A0ACC1A7B1_9ROSI</name>
<sequence>MLRIDWKKVTSQVEKMADIVNEQWIQVQHLEQALHMTEMRAFNIQRKLRVTGCTFLKFVNGVSEKHLPKLLGILDSYFSGGGSTLRSYVSKAEQQFKRFFSGFKKFHHELQGLIRQEMEKNELTAALVNKELVFFVASALITLPILTAWMLLSSKLG</sequence>
<gene>
    <name evidence="1" type="ORF">Patl1_10647</name>
</gene>
<evidence type="ECO:0000313" key="2">
    <source>
        <dbReference type="Proteomes" id="UP001164250"/>
    </source>
</evidence>
<reference evidence="2" key="1">
    <citation type="journal article" date="2023" name="G3 (Bethesda)">
        <title>Genome assembly and association tests identify interacting loci associated with vigor, precocity, and sex in interspecific pistachio rootstocks.</title>
        <authorList>
            <person name="Palmer W."/>
            <person name="Jacygrad E."/>
            <person name="Sagayaradj S."/>
            <person name="Cavanaugh K."/>
            <person name="Han R."/>
            <person name="Bertier L."/>
            <person name="Beede B."/>
            <person name="Kafkas S."/>
            <person name="Golino D."/>
            <person name="Preece J."/>
            <person name="Michelmore R."/>
        </authorList>
    </citation>
    <scope>NUCLEOTIDE SEQUENCE [LARGE SCALE GENOMIC DNA]</scope>
</reference>
<accession>A0ACC1A7B1</accession>
<comment type="caution">
    <text evidence="1">The sequence shown here is derived from an EMBL/GenBank/DDBJ whole genome shotgun (WGS) entry which is preliminary data.</text>
</comment>
<dbReference type="EMBL" id="CM047908">
    <property type="protein sequence ID" value="KAJ0082707.1"/>
    <property type="molecule type" value="Genomic_DNA"/>
</dbReference>
<proteinExistence type="predicted"/>
<keyword evidence="2" id="KW-1185">Reference proteome</keyword>
<organism evidence="1 2">
    <name type="scientific">Pistacia atlantica</name>
    <dbReference type="NCBI Taxonomy" id="434234"/>
    <lineage>
        <taxon>Eukaryota</taxon>
        <taxon>Viridiplantae</taxon>
        <taxon>Streptophyta</taxon>
        <taxon>Embryophyta</taxon>
        <taxon>Tracheophyta</taxon>
        <taxon>Spermatophyta</taxon>
        <taxon>Magnoliopsida</taxon>
        <taxon>eudicotyledons</taxon>
        <taxon>Gunneridae</taxon>
        <taxon>Pentapetalae</taxon>
        <taxon>rosids</taxon>
        <taxon>malvids</taxon>
        <taxon>Sapindales</taxon>
        <taxon>Anacardiaceae</taxon>
        <taxon>Pistacia</taxon>
    </lineage>
</organism>
<dbReference type="Proteomes" id="UP001164250">
    <property type="component" value="Chromosome 12"/>
</dbReference>
<evidence type="ECO:0000313" key="1">
    <source>
        <dbReference type="EMBL" id="KAJ0082707.1"/>
    </source>
</evidence>
<protein>
    <submittedName>
        <fullName evidence="1">Uncharacterized protein</fullName>
    </submittedName>
</protein>